<evidence type="ECO:0000313" key="2">
    <source>
        <dbReference type="Proteomes" id="UP001165960"/>
    </source>
</evidence>
<accession>A0ACC2URX1</accession>
<proteinExistence type="predicted"/>
<dbReference type="Proteomes" id="UP001165960">
    <property type="component" value="Unassembled WGS sequence"/>
</dbReference>
<gene>
    <name evidence="1" type="ORF">DSO57_1012599</name>
</gene>
<comment type="caution">
    <text evidence="1">The sequence shown here is derived from an EMBL/GenBank/DDBJ whole genome shotgun (WGS) entry which is preliminary data.</text>
</comment>
<evidence type="ECO:0000313" key="1">
    <source>
        <dbReference type="EMBL" id="KAJ9089481.1"/>
    </source>
</evidence>
<protein>
    <submittedName>
        <fullName evidence="1">Uncharacterized protein</fullName>
    </submittedName>
</protein>
<keyword evidence="2" id="KW-1185">Reference proteome</keyword>
<organism evidence="1 2">
    <name type="scientific">Entomophthora muscae</name>
    <dbReference type="NCBI Taxonomy" id="34485"/>
    <lineage>
        <taxon>Eukaryota</taxon>
        <taxon>Fungi</taxon>
        <taxon>Fungi incertae sedis</taxon>
        <taxon>Zoopagomycota</taxon>
        <taxon>Entomophthoromycotina</taxon>
        <taxon>Entomophthoromycetes</taxon>
        <taxon>Entomophthorales</taxon>
        <taxon>Entomophthoraceae</taxon>
        <taxon>Entomophthora</taxon>
    </lineage>
</organism>
<dbReference type="EMBL" id="QTSX02000045">
    <property type="protein sequence ID" value="KAJ9089481.1"/>
    <property type="molecule type" value="Genomic_DNA"/>
</dbReference>
<reference evidence="1" key="1">
    <citation type="submission" date="2022-04" db="EMBL/GenBank/DDBJ databases">
        <title>Genome of the entomopathogenic fungus Entomophthora muscae.</title>
        <authorList>
            <person name="Elya C."/>
            <person name="Lovett B.R."/>
            <person name="Lee E."/>
            <person name="Macias A.M."/>
            <person name="Hajek A.E."/>
            <person name="De Bivort B.L."/>
            <person name="Kasson M.T."/>
            <person name="De Fine Licht H.H."/>
            <person name="Stajich J.E."/>
        </authorList>
    </citation>
    <scope>NUCLEOTIDE SEQUENCE</scope>
    <source>
        <strain evidence="1">Berkeley</strain>
    </source>
</reference>
<sequence>MARHTKRSVLLALKVVCLLPPWVTHLESLKSSSPQQVYFSTDFFLRNSFKDHHFYDVGAACLFLATKTEECGRHLDDIVRDVMKHCSKTENFKVEKDSKEFKTWKRIIIFMKN</sequence>
<name>A0ACC2URX1_9FUNG</name>